<dbReference type="CDD" id="cd04193">
    <property type="entry name" value="UDPGlcNAc_PPase"/>
    <property type="match status" value="1"/>
</dbReference>
<comment type="catalytic activity">
    <reaction evidence="6">
        <text>N-acetyl-alpha-D-glucosamine 1-phosphate + UTP + H(+) = UDP-N-acetyl-alpha-D-glucosamine + diphosphate</text>
        <dbReference type="Rhea" id="RHEA:13509"/>
        <dbReference type="ChEBI" id="CHEBI:15378"/>
        <dbReference type="ChEBI" id="CHEBI:33019"/>
        <dbReference type="ChEBI" id="CHEBI:46398"/>
        <dbReference type="ChEBI" id="CHEBI:57705"/>
        <dbReference type="ChEBI" id="CHEBI:57776"/>
        <dbReference type="EC" id="2.7.7.23"/>
    </reaction>
</comment>
<dbReference type="InterPro" id="IPR029044">
    <property type="entry name" value="Nucleotide-diphossugar_trans"/>
</dbReference>
<protein>
    <recommendedName>
        <fullName evidence="3">UDP-N-acetylglucosamine diphosphorylase</fullName>
        <ecNumber evidence="3">2.7.7.23</ecNumber>
    </recommendedName>
</protein>
<sequence length="482" mass="53799">MDLEKLRADLKRNGQDHLLQFWEELTDDEQQQLYKDITGTNVGDTVASFHRSMAMNVEVGEELDGRMAPLGDDVFSSRLTPDAGPRIQIYRRRGLLEIGESRVGVLLLAGGQGTRLGVSYPKGMYDVGLPSKKSLYQIQAERIQTLMRLAGKRSGNTPSIPWYIMTSAKTRKTTTDFLEANNFFGLPKDDVIVFEQGMVPSFTFDGRIILEGKAKLAKSPDGNGGLYRALREQLILEDMKKRNLSCVHVYCVDNILVKVADPVFVGYCLSEGADCGAKVVPKAYPDEPVGVICAVDDRFQVAEYSEISKATAHKTDGQGKLMFNAGNICNHFFTLDFLSNVANKQESEMPFHIARKKIPYVDSRSGELVKPMEPNGVKLEKFVFDVFSFSEKFRVWEVSREEEFSPVKNAEGATKDTPTTARRMIYDLHKQYLQKAGATIAGESSDAEKVVVEISPLVSYEGEGLEHVRGKVFTPPVHIQEE</sequence>
<comment type="similarity">
    <text evidence="2">Belongs to the UDPGP type 1 family.</text>
</comment>
<evidence type="ECO:0000256" key="4">
    <source>
        <dbReference type="ARBA" id="ARBA00022679"/>
    </source>
</evidence>
<evidence type="ECO:0000256" key="1">
    <source>
        <dbReference type="ARBA" id="ARBA00005208"/>
    </source>
</evidence>
<evidence type="ECO:0000256" key="2">
    <source>
        <dbReference type="ARBA" id="ARBA00010401"/>
    </source>
</evidence>
<name>A0A7R8W4K7_9CRUS</name>
<dbReference type="Pfam" id="PF01704">
    <property type="entry name" value="UDPGP"/>
    <property type="match status" value="1"/>
</dbReference>
<accession>A0A7R8W4K7</accession>
<evidence type="ECO:0000256" key="3">
    <source>
        <dbReference type="ARBA" id="ARBA00012457"/>
    </source>
</evidence>
<evidence type="ECO:0000256" key="5">
    <source>
        <dbReference type="ARBA" id="ARBA00022695"/>
    </source>
</evidence>
<keyword evidence="5" id="KW-0548">Nucleotidyltransferase</keyword>
<comment type="pathway">
    <text evidence="1">Nucleotide-sugar biosynthesis; UDP-N-acetyl-alpha-D-glucosamine biosynthesis; UDP-N-acetyl-alpha-D-glucosamine from N-acetyl-alpha-D-glucosamine 1-phosphate: step 1/1.</text>
</comment>
<dbReference type="PANTHER" id="PTHR11952">
    <property type="entry name" value="UDP- GLUCOSE PYROPHOSPHORYLASE"/>
    <property type="match status" value="1"/>
</dbReference>
<proteinExistence type="inferred from homology"/>
<dbReference type="GO" id="GO:0003977">
    <property type="term" value="F:UDP-N-acetylglucosamine diphosphorylase activity"/>
    <property type="evidence" value="ECO:0007669"/>
    <property type="project" value="UniProtKB-EC"/>
</dbReference>
<evidence type="ECO:0000313" key="7">
    <source>
        <dbReference type="EMBL" id="CAD7223605.1"/>
    </source>
</evidence>
<reference evidence="7" key="1">
    <citation type="submission" date="2020-11" db="EMBL/GenBank/DDBJ databases">
        <authorList>
            <person name="Tran Van P."/>
        </authorList>
    </citation>
    <scope>NUCLEOTIDE SEQUENCE</scope>
</reference>
<evidence type="ECO:0000256" key="6">
    <source>
        <dbReference type="ARBA" id="ARBA00048493"/>
    </source>
</evidence>
<dbReference type="InterPro" id="IPR039741">
    <property type="entry name" value="UDP-sugar_pyrophosphorylase"/>
</dbReference>
<dbReference type="InterPro" id="IPR002618">
    <property type="entry name" value="UDPGP_fam"/>
</dbReference>
<dbReference type="SUPFAM" id="SSF53448">
    <property type="entry name" value="Nucleotide-diphospho-sugar transferases"/>
    <property type="match status" value="1"/>
</dbReference>
<organism evidence="7">
    <name type="scientific">Cyprideis torosa</name>
    <dbReference type="NCBI Taxonomy" id="163714"/>
    <lineage>
        <taxon>Eukaryota</taxon>
        <taxon>Metazoa</taxon>
        <taxon>Ecdysozoa</taxon>
        <taxon>Arthropoda</taxon>
        <taxon>Crustacea</taxon>
        <taxon>Oligostraca</taxon>
        <taxon>Ostracoda</taxon>
        <taxon>Podocopa</taxon>
        <taxon>Podocopida</taxon>
        <taxon>Cytherocopina</taxon>
        <taxon>Cytheroidea</taxon>
        <taxon>Cytherideidae</taxon>
        <taxon>Cyprideis</taxon>
    </lineage>
</organism>
<dbReference type="GO" id="GO:0006048">
    <property type="term" value="P:UDP-N-acetylglucosamine biosynthetic process"/>
    <property type="evidence" value="ECO:0007669"/>
    <property type="project" value="TreeGrafter"/>
</dbReference>
<dbReference type="EMBL" id="OB660229">
    <property type="protein sequence ID" value="CAD7223605.1"/>
    <property type="molecule type" value="Genomic_DNA"/>
</dbReference>
<gene>
    <name evidence="7" type="ORF">CTOB1V02_LOCUS1585</name>
</gene>
<dbReference type="EC" id="2.7.7.23" evidence="3"/>
<dbReference type="Gene3D" id="3.90.550.10">
    <property type="entry name" value="Spore Coat Polysaccharide Biosynthesis Protein SpsA, Chain A"/>
    <property type="match status" value="1"/>
</dbReference>
<keyword evidence="4" id="KW-0808">Transferase</keyword>
<dbReference type="PANTHER" id="PTHR11952:SF2">
    <property type="entry name" value="LD24639P"/>
    <property type="match status" value="1"/>
</dbReference>
<dbReference type="AlphaFoldDB" id="A0A7R8W4K7"/>
<dbReference type="OrthoDB" id="532420at2759"/>
<dbReference type="FunFam" id="3.90.550.10:FF:000075">
    <property type="entry name" value="Probable UDP-N-acetylglucosamine pyrophosphorylase"/>
    <property type="match status" value="1"/>
</dbReference>